<protein>
    <submittedName>
        <fullName evidence="1">Uncharacterized protein</fullName>
    </submittedName>
</protein>
<dbReference type="VEuPathDB" id="GiardiaDB:QR46_3471"/>
<dbReference type="EMBL" id="JXTI01000111">
    <property type="protein sequence ID" value="KWX12548.1"/>
    <property type="molecule type" value="Genomic_DNA"/>
</dbReference>
<proteinExistence type="predicted"/>
<dbReference type="Proteomes" id="UP000070089">
    <property type="component" value="Unassembled WGS sequence"/>
</dbReference>
<organism evidence="1 2">
    <name type="scientific">Giardia duodenalis assemblage B</name>
    <dbReference type="NCBI Taxonomy" id="1394984"/>
    <lineage>
        <taxon>Eukaryota</taxon>
        <taxon>Metamonada</taxon>
        <taxon>Diplomonadida</taxon>
        <taxon>Hexamitidae</taxon>
        <taxon>Giardiinae</taxon>
        <taxon>Giardia</taxon>
    </lineage>
</organism>
<dbReference type="AlphaFoldDB" id="A0A132NRC4"/>
<gene>
    <name evidence="1" type="ORF">QR46_3471</name>
</gene>
<evidence type="ECO:0000313" key="1">
    <source>
        <dbReference type="EMBL" id="KWX12548.1"/>
    </source>
</evidence>
<accession>A0A132NRC4</accession>
<comment type="caution">
    <text evidence="1">The sequence shown here is derived from an EMBL/GenBank/DDBJ whole genome shotgun (WGS) entry which is preliminary data.</text>
</comment>
<sequence>MNFEAFEKSARQNLGLADAARVSKRLNILRMLQSDHRFEYPKILEILRQKDHDKWIAELYKCLIKNKKSLAEFRANYIDIQESKSAEQAAKDQRLNAELSTSVKKYHQEKQEFIAGAVVVGKSTQMDKRMTRSADIPLASEVRTPDTLAKALNVFTKEFFESDITPRPDPTPDLLDPPYDPNYLLFQARIYAIRYDYRVQNIEGKEVTCAARVSIIAGILGGDVREVTRCWDFYFRSGITYDAGCIESFALLYVLFLVRHSFIDATKKHQLRRLIDQLYALAHPDMALSPPQEIQPFVPSAVMVVHIDCLYASVKEGMYSDRLMSLVGGFITHSAKISYGLEELESHALSKCVRLLVKQIRGFQREP</sequence>
<reference evidence="1 2" key="1">
    <citation type="journal article" date="2015" name="Mol. Biochem. Parasitol.">
        <title>Identification of polymorphic genes for use in assemblage B genotyping assays through comparative genomics of multiple assemblage B Giardia duodenalis isolates.</title>
        <authorList>
            <person name="Wielinga C."/>
            <person name="Thompson R.C."/>
            <person name="Monis P."/>
            <person name="Ryan U."/>
        </authorList>
    </citation>
    <scope>NUCLEOTIDE SEQUENCE [LARGE SCALE GENOMIC DNA]</scope>
    <source>
        <strain evidence="1 2">BAH15c1</strain>
    </source>
</reference>
<evidence type="ECO:0000313" key="2">
    <source>
        <dbReference type="Proteomes" id="UP000070089"/>
    </source>
</evidence>
<name>A0A132NRC4_GIAIN</name>
<dbReference type="OrthoDB" id="10252666at2759"/>